<evidence type="ECO:0000313" key="2">
    <source>
        <dbReference type="EMBL" id="GGM54329.1"/>
    </source>
</evidence>
<reference evidence="2" key="1">
    <citation type="journal article" date="2014" name="Int. J. Syst. Evol. Microbiol.">
        <title>Complete genome sequence of Corynebacterium casei LMG S-19264T (=DSM 44701T), isolated from a smear-ripened cheese.</title>
        <authorList>
            <consortium name="US DOE Joint Genome Institute (JGI-PGF)"/>
            <person name="Walter F."/>
            <person name="Albersmeier A."/>
            <person name="Kalinowski J."/>
            <person name="Ruckert C."/>
        </authorList>
    </citation>
    <scope>NUCLEOTIDE SEQUENCE</scope>
    <source>
        <strain evidence="2">JCM 19831</strain>
    </source>
</reference>
<evidence type="ECO:0000313" key="3">
    <source>
        <dbReference type="Proteomes" id="UP000642070"/>
    </source>
</evidence>
<gene>
    <name evidence="2" type="ORF">GCM10007977_064940</name>
</gene>
<proteinExistence type="predicted"/>
<feature type="transmembrane region" description="Helical" evidence="1">
    <location>
        <begin position="12"/>
        <end position="33"/>
    </location>
</feature>
<feature type="transmembrane region" description="Helical" evidence="1">
    <location>
        <begin position="39"/>
        <end position="63"/>
    </location>
</feature>
<comment type="caution">
    <text evidence="2">The sequence shown here is derived from an EMBL/GenBank/DDBJ whole genome shotgun (WGS) entry which is preliminary data.</text>
</comment>
<organism evidence="2 3">
    <name type="scientific">Dactylosporangium sucinum</name>
    <dbReference type="NCBI Taxonomy" id="1424081"/>
    <lineage>
        <taxon>Bacteria</taxon>
        <taxon>Bacillati</taxon>
        <taxon>Actinomycetota</taxon>
        <taxon>Actinomycetes</taxon>
        <taxon>Micromonosporales</taxon>
        <taxon>Micromonosporaceae</taxon>
        <taxon>Dactylosporangium</taxon>
    </lineage>
</organism>
<keyword evidence="3" id="KW-1185">Reference proteome</keyword>
<keyword evidence="1" id="KW-0472">Membrane</keyword>
<feature type="transmembrane region" description="Helical" evidence="1">
    <location>
        <begin position="70"/>
        <end position="91"/>
    </location>
</feature>
<keyword evidence="1" id="KW-0812">Transmembrane</keyword>
<evidence type="ECO:0000256" key="1">
    <source>
        <dbReference type="SAM" id="Phobius"/>
    </source>
</evidence>
<keyword evidence="1" id="KW-1133">Transmembrane helix</keyword>
<dbReference type="EMBL" id="BMPI01000036">
    <property type="protein sequence ID" value="GGM54329.1"/>
    <property type="molecule type" value="Genomic_DNA"/>
</dbReference>
<name>A0A917X1Z7_9ACTN</name>
<accession>A0A917X1Z7</accession>
<protein>
    <submittedName>
        <fullName evidence="2">Uncharacterized protein</fullName>
    </submittedName>
</protein>
<dbReference type="Proteomes" id="UP000642070">
    <property type="component" value="Unassembled WGS sequence"/>
</dbReference>
<sequence length="221" mass="21685">MGRDVNRRSTAVAVLAVAVVALSVTGGALLAWSTATGNLWTGAAGGVVLCLGGGGGIAAILAVTGDDRAWWALLTLAGAGIALALTAVPAYSGSFADPVRATVTAAAPCVDYGPLRAELHKPDAGCVGRARLTATATGEDLGWTGCADDLRPGDAVEALVDPLGWLPPQRPSCALSGRSAAVPVAALAAFAAAAVTLALRQHAGVTGRLTPGDAGPRSSGT</sequence>
<reference evidence="2" key="2">
    <citation type="submission" date="2020-09" db="EMBL/GenBank/DDBJ databases">
        <authorList>
            <person name="Sun Q."/>
            <person name="Ohkuma M."/>
        </authorList>
    </citation>
    <scope>NUCLEOTIDE SEQUENCE</scope>
    <source>
        <strain evidence="2">JCM 19831</strain>
    </source>
</reference>
<dbReference type="RefSeq" id="WP_190253803.1">
    <property type="nucleotide sequence ID" value="NZ_BMPI01000036.1"/>
</dbReference>
<feature type="transmembrane region" description="Helical" evidence="1">
    <location>
        <begin position="180"/>
        <end position="199"/>
    </location>
</feature>
<dbReference type="AlphaFoldDB" id="A0A917X1Z7"/>